<dbReference type="EMBL" id="DTHG01000037">
    <property type="protein sequence ID" value="HGW91517.1"/>
    <property type="molecule type" value="Genomic_DNA"/>
</dbReference>
<dbReference type="PANTHER" id="PTHR35532">
    <property type="entry name" value="SIMILAR TO POLYHYDROXYALKANOATE DEPOLYMERASE"/>
    <property type="match status" value="1"/>
</dbReference>
<proteinExistence type="predicted"/>
<reference evidence="2" key="1">
    <citation type="journal article" date="2020" name="mSystems">
        <title>Genome- and Community-Level Interaction Insights into Carbon Utilization and Element Cycling Functions of Hydrothermarchaeota in Hydrothermal Sediment.</title>
        <authorList>
            <person name="Zhou Z."/>
            <person name="Liu Y."/>
            <person name="Xu W."/>
            <person name="Pan J."/>
            <person name="Luo Z.H."/>
            <person name="Li M."/>
        </authorList>
    </citation>
    <scope>NUCLEOTIDE SEQUENCE [LARGE SCALE GENOMIC DNA]</scope>
    <source>
        <strain evidence="2">SpSt-780</strain>
    </source>
</reference>
<dbReference type="InterPro" id="IPR002931">
    <property type="entry name" value="Transglutaminase-like"/>
</dbReference>
<organism evidence="2">
    <name type="scientific">candidate division WOR-3 bacterium</name>
    <dbReference type="NCBI Taxonomy" id="2052148"/>
    <lineage>
        <taxon>Bacteria</taxon>
        <taxon>Bacteria division WOR-3</taxon>
    </lineage>
</organism>
<dbReference type="InterPro" id="IPR038765">
    <property type="entry name" value="Papain-like_cys_pep_sf"/>
</dbReference>
<dbReference type="Pfam" id="PF01841">
    <property type="entry name" value="Transglut_core"/>
    <property type="match status" value="1"/>
</dbReference>
<dbReference type="SMART" id="SM00460">
    <property type="entry name" value="TGc"/>
    <property type="match status" value="1"/>
</dbReference>
<feature type="domain" description="Transglutaminase-like" evidence="1">
    <location>
        <begin position="125"/>
        <end position="184"/>
    </location>
</feature>
<gene>
    <name evidence="2" type="ORF">ENV67_03130</name>
</gene>
<evidence type="ECO:0000313" key="2">
    <source>
        <dbReference type="EMBL" id="HGW91517.1"/>
    </source>
</evidence>
<comment type="caution">
    <text evidence="2">The sequence shown here is derived from an EMBL/GenBank/DDBJ whole genome shotgun (WGS) entry which is preliminary data.</text>
</comment>
<dbReference type="AlphaFoldDB" id="A0A7C4U6W1"/>
<name>A0A7C4U6W1_UNCW3</name>
<evidence type="ECO:0000259" key="1">
    <source>
        <dbReference type="SMART" id="SM00460"/>
    </source>
</evidence>
<protein>
    <submittedName>
        <fullName evidence="2">Transglutaminase domain-containing protein</fullName>
    </submittedName>
</protein>
<dbReference type="Gene3D" id="3.10.620.30">
    <property type="match status" value="1"/>
</dbReference>
<sequence length="775" mass="92476">MLIIMIFSINLKDWEDFIMKYSVDADRMIYKEGYLKKHLEVIHQQILRVPWRDKLNDYLIKHYIIPPRITQEPLDNFSVIYKDTLFNIVKDIKDMKEAVLKINEWCFTKMDYKPTERWDFNATTIIRSGYGRCEEMSILLMKALRTICIPVREAYTPRWPFTESNHAWVEVWIDGKWHYIGAAEPTDIDFPWFRNPVKRTALVLSPVFGKLEEKDVIFKSGKRWTLLNTTENYTDVSRLKIFVLKDKKIVKNAILSFSIYNFSYLSPLLIDTLKNGIGEYILGKTEYFIYASSDSFKGIKIFFPQNDFETLYIEIEKKEISDTSFFLHCKKPQVDTLKPYYNPDIDSLKKIKEEHLKMLCSDDTIPLFRNALGNRDRIYSFFLNLNEKEREDFLLFFKNTHEKDLVFMDTIKLKEELYAIENSLKFVDKGIPDSIIEKYLIPERILYEEFGFYKYIFYERFRDFLKKENPPLSIFEWVKKNIKRNKDYDFFKPLQNPLYTYRLKLGTDIERYILIVGILRSLGIPSKIRWDYKGICFYKDGWKELSFEKEKKEERATLIIKFMKDKINVSKDFEYYENYTIERFFKYPEELEPDIEKEDSSHKIFLKKDLYYLISGFRNVNGDAFVRIKKIDLRDRDSIEIIQDVGIPENAKSGELLLREYNPDLLKKLGIEERGKILIIFLDISSESSRSTLINAKDELNNFEGRIYYVSKDKKGTMEFLLEQGMKQKEIKEMDEEEIKSIGIKDLPSILYIKDNEPVFWIDGLILHLGKLLNT</sequence>
<dbReference type="SUPFAM" id="SSF54001">
    <property type="entry name" value="Cysteine proteinases"/>
    <property type="match status" value="1"/>
</dbReference>
<accession>A0A7C4U6W1</accession>
<dbReference type="PANTHER" id="PTHR35532:SF5">
    <property type="entry name" value="CARBOHYDRATE-BINDING DOMAIN-CONTAINING PROTEIN"/>
    <property type="match status" value="1"/>
</dbReference>